<comment type="subcellular location">
    <subcellularLocation>
        <location evidence="1">Membrane</location>
        <topology evidence="1">Multi-pass membrane protein</topology>
    </subcellularLocation>
</comment>
<dbReference type="InterPro" id="IPR059112">
    <property type="entry name" value="CysZ/EI24"/>
</dbReference>
<dbReference type="InterPro" id="IPR050480">
    <property type="entry name" value="CysZ-like"/>
</dbReference>
<reference evidence="11 12" key="1">
    <citation type="submission" date="2016-10" db="EMBL/GenBank/DDBJ databases">
        <authorList>
            <person name="de Groot N.N."/>
        </authorList>
    </citation>
    <scope>NUCLEOTIDE SEQUENCE [LARGE SCALE GENOMIC DNA]</scope>
    <source>
        <strain evidence="11 12">DSM 6793</strain>
    </source>
</reference>
<sequence length="248" mass="28372">MFIDDFIEGIRSYPKAWFFISQHRLWHFVLWTGLFSIILWLSGIYAAWWLADALNNYLFLWFGENLWQGGLLKQIGIVLLLIPIITLMLKFYKYFVLSLFSPLLSIIAEKVQEIDTQQKSPTGIRVFWNNFMRSLYMNLRSLVAELFLTAACFVIAFIPIINIFTPLLLLTVDSYFWGAAMLDYRHEFHGLNGKDSMAWTKKHKGLAIANGIVWNFLLLIPIIGALVGIVLSVTAAGLAANTLQKKAS</sequence>
<dbReference type="Proteomes" id="UP000199514">
    <property type="component" value="Unassembled WGS sequence"/>
</dbReference>
<evidence type="ECO:0000256" key="8">
    <source>
        <dbReference type="ARBA" id="ARBA00023032"/>
    </source>
</evidence>
<evidence type="ECO:0000256" key="10">
    <source>
        <dbReference type="SAM" id="Phobius"/>
    </source>
</evidence>
<protein>
    <submittedName>
        <fullName evidence="11">CysZ protein</fullName>
    </submittedName>
</protein>
<dbReference type="AlphaFoldDB" id="A0A1I1HS76"/>
<dbReference type="EMBL" id="FOLE01000004">
    <property type="protein sequence ID" value="SFC26675.1"/>
    <property type="molecule type" value="Genomic_DNA"/>
</dbReference>
<feature type="transmembrane region" description="Helical" evidence="10">
    <location>
        <begin position="71"/>
        <end position="92"/>
    </location>
</feature>
<evidence type="ECO:0000256" key="5">
    <source>
        <dbReference type="ARBA" id="ARBA00022605"/>
    </source>
</evidence>
<keyword evidence="5" id="KW-0028">Amino-acid biosynthesis</keyword>
<keyword evidence="8" id="KW-0764">Sulfate transport</keyword>
<dbReference type="OrthoDB" id="9787566at2"/>
<feature type="transmembrane region" description="Helical" evidence="10">
    <location>
        <begin position="142"/>
        <end position="164"/>
    </location>
</feature>
<keyword evidence="9 10" id="KW-0472">Membrane</keyword>
<evidence type="ECO:0000313" key="11">
    <source>
        <dbReference type="EMBL" id="SFC26675.1"/>
    </source>
</evidence>
<organism evidence="11 12">
    <name type="scientific">Flexibacter flexilis DSM 6793</name>
    <dbReference type="NCBI Taxonomy" id="927664"/>
    <lineage>
        <taxon>Bacteria</taxon>
        <taxon>Pseudomonadati</taxon>
        <taxon>Bacteroidota</taxon>
        <taxon>Cytophagia</taxon>
        <taxon>Cytophagales</taxon>
        <taxon>Flexibacteraceae</taxon>
        <taxon>Flexibacter</taxon>
    </lineage>
</organism>
<dbReference type="RefSeq" id="WP_091510543.1">
    <property type="nucleotide sequence ID" value="NZ_FOLE01000004.1"/>
</dbReference>
<accession>A0A1I1HS76</accession>
<dbReference type="GO" id="GO:0009675">
    <property type="term" value="F:high-affinity sulfate:proton symporter activity"/>
    <property type="evidence" value="ECO:0007669"/>
    <property type="project" value="TreeGrafter"/>
</dbReference>
<keyword evidence="6 10" id="KW-0812">Transmembrane</keyword>
<dbReference type="GO" id="GO:0000103">
    <property type="term" value="P:sulfate assimilation"/>
    <property type="evidence" value="ECO:0007669"/>
    <property type="project" value="TreeGrafter"/>
</dbReference>
<name>A0A1I1HS76_9BACT</name>
<proteinExistence type="predicted"/>
<dbReference type="PANTHER" id="PTHR37468:SF1">
    <property type="entry name" value="SULFATE TRANSPORTER CYSZ"/>
    <property type="match status" value="1"/>
</dbReference>
<evidence type="ECO:0000313" key="12">
    <source>
        <dbReference type="Proteomes" id="UP000199514"/>
    </source>
</evidence>
<evidence type="ECO:0000256" key="3">
    <source>
        <dbReference type="ARBA" id="ARBA00022475"/>
    </source>
</evidence>
<keyword evidence="4" id="KW-0997">Cell inner membrane</keyword>
<dbReference type="PANTHER" id="PTHR37468">
    <property type="entry name" value="SULFATE TRANSPORTER CYSZ"/>
    <property type="match status" value="1"/>
</dbReference>
<feature type="transmembrane region" description="Helical" evidence="10">
    <location>
        <begin position="212"/>
        <end position="240"/>
    </location>
</feature>
<keyword evidence="12" id="KW-1185">Reference proteome</keyword>
<feature type="transmembrane region" description="Helical" evidence="10">
    <location>
        <begin position="28"/>
        <end position="51"/>
    </location>
</feature>
<keyword evidence="2" id="KW-0813">Transport</keyword>
<dbReference type="STRING" id="927664.SAMN05421780_10469"/>
<dbReference type="Pfam" id="PF07264">
    <property type="entry name" value="EI24"/>
    <property type="match status" value="1"/>
</dbReference>
<evidence type="ECO:0000256" key="4">
    <source>
        <dbReference type="ARBA" id="ARBA00022519"/>
    </source>
</evidence>
<evidence type="ECO:0000256" key="2">
    <source>
        <dbReference type="ARBA" id="ARBA00022448"/>
    </source>
</evidence>
<keyword evidence="7 10" id="KW-1133">Transmembrane helix</keyword>
<dbReference type="GO" id="GO:0005886">
    <property type="term" value="C:plasma membrane"/>
    <property type="evidence" value="ECO:0007669"/>
    <property type="project" value="TreeGrafter"/>
</dbReference>
<dbReference type="GO" id="GO:0019344">
    <property type="term" value="P:cysteine biosynthetic process"/>
    <property type="evidence" value="ECO:0007669"/>
    <property type="project" value="TreeGrafter"/>
</dbReference>
<evidence type="ECO:0000256" key="7">
    <source>
        <dbReference type="ARBA" id="ARBA00022989"/>
    </source>
</evidence>
<evidence type="ECO:0000256" key="9">
    <source>
        <dbReference type="ARBA" id="ARBA00023136"/>
    </source>
</evidence>
<evidence type="ECO:0000256" key="6">
    <source>
        <dbReference type="ARBA" id="ARBA00022692"/>
    </source>
</evidence>
<evidence type="ECO:0000256" key="1">
    <source>
        <dbReference type="ARBA" id="ARBA00004141"/>
    </source>
</evidence>
<keyword evidence="3" id="KW-1003">Cell membrane</keyword>
<gene>
    <name evidence="11" type="ORF">SAMN05421780_10469</name>
</gene>